<evidence type="ECO:0008006" key="3">
    <source>
        <dbReference type="Google" id="ProtNLM"/>
    </source>
</evidence>
<dbReference type="RefSeq" id="WP_127696261.1">
    <property type="nucleotide sequence ID" value="NZ_SACQ01000019.1"/>
</dbReference>
<dbReference type="EMBL" id="SACQ01000019">
    <property type="protein sequence ID" value="RVU28256.1"/>
    <property type="molecule type" value="Genomic_DNA"/>
</dbReference>
<organism evidence="1 2">
    <name type="scientific">Neptunomonas marina</name>
    <dbReference type="NCBI Taxonomy" id="1815562"/>
    <lineage>
        <taxon>Bacteria</taxon>
        <taxon>Pseudomonadati</taxon>
        <taxon>Pseudomonadota</taxon>
        <taxon>Gammaproteobacteria</taxon>
        <taxon>Oceanospirillales</taxon>
        <taxon>Oceanospirillaceae</taxon>
        <taxon>Neptunomonas</taxon>
    </lineage>
</organism>
<comment type="caution">
    <text evidence="1">The sequence shown here is derived from an EMBL/GenBank/DDBJ whole genome shotgun (WGS) entry which is preliminary data.</text>
</comment>
<evidence type="ECO:0000313" key="1">
    <source>
        <dbReference type="EMBL" id="RVU28256.1"/>
    </source>
</evidence>
<evidence type="ECO:0000313" key="2">
    <source>
        <dbReference type="Proteomes" id="UP000282818"/>
    </source>
</evidence>
<keyword evidence="2" id="KW-1185">Reference proteome</keyword>
<sequence>MNNKIKKEIHAIRSILECFEKSDFHSMTSFYHSSSFPKGCCGDASDLIGLYLLQCHGIESEYVCGKGLRHNSEQSHAWLTCQGYIIDITADQFNENNYQLPKVIIEAQSPFHNSFKEYTCRPITFEYLRTSGIPSVLAKVISKLKESEVAL</sequence>
<gene>
    <name evidence="1" type="ORF">EOE65_17835</name>
</gene>
<dbReference type="AlphaFoldDB" id="A0A437Q174"/>
<dbReference type="Proteomes" id="UP000282818">
    <property type="component" value="Unassembled WGS sequence"/>
</dbReference>
<protein>
    <recommendedName>
        <fullName evidence="3">Microcin J25-processing protein McjB C-terminal domain-containing protein</fullName>
    </recommendedName>
</protein>
<reference evidence="1 2" key="1">
    <citation type="submission" date="2019-01" db="EMBL/GenBank/DDBJ databases">
        <authorList>
            <person name="Chen W.-M."/>
        </authorList>
    </citation>
    <scope>NUCLEOTIDE SEQUENCE [LARGE SCALE GENOMIC DNA]</scope>
    <source>
        <strain evidence="1 2">HPM-16</strain>
    </source>
</reference>
<accession>A0A437Q174</accession>
<proteinExistence type="predicted"/>
<name>A0A437Q174_9GAMM</name>